<evidence type="ECO:0000256" key="8">
    <source>
        <dbReference type="ARBA" id="ARBA00023002"/>
    </source>
</evidence>
<dbReference type="Pfam" id="PF20180">
    <property type="entry name" value="UQCC2_CBP6"/>
    <property type="match status" value="1"/>
</dbReference>
<dbReference type="InterPro" id="IPR006338">
    <property type="entry name" value="Thioredoxin/glutathione_Rdtase"/>
</dbReference>
<feature type="compositionally biased region" description="Basic and acidic residues" evidence="13">
    <location>
        <begin position="159"/>
        <end position="169"/>
    </location>
</feature>
<dbReference type="Proteomes" id="UP001432322">
    <property type="component" value="Unassembled WGS sequence"/>
</dbReference>
<dbReference type="GO" id="GO:0006749">
    <property type="term" value="P:glutathione metabolic process"/>
    <property type="evidence" value="ECO:0007669"/>
    <property type="project" value="TreeGrafter"/>
</dbReference>
<evidence type="ECO:0000256" key="10">
    <source>
        <dbReference type="ARBA" id="ARBA00023284"/>
    </source>
</evidence>
<accession>A0AAV5W028</accession>
<dbReference type="PANTHER" id="PTHR42737:SF8">
    <property type="entry name" value="THIOREDOXIN-DISULFIDE REDUCTASE"/>
    <property type="match status" value="1"/>
</dbReference>
<dbReference type="GO" id="GO:0050660">
    <property type="term" value="F:flavin adenine dinucleotide binding"/>
    <property type="evidence" value="ECO:0007669"/>
    <property type="project" value="InterPro"/>
</dbReference>
<dbReference type="AlphaFoldDB" id="A0AAV5W028"/>
<evidence type="ECO:0000256" key="5">
    <source>
        <dbReference type="ARBA" id="ARBA00022827"/>
    </source>
</evidence>
<evidence type="ECO:0000313" key="16">
    <source>
        <dbReference type="EMBL" id="GMT24085.1"/>
    </source>
</evidence>
<dbReference type="PRINTS" id="PR00411">
    <property type="entry name" value="PNDRDTASEI"/>
</dbReference>
<dbReference type="InterPro" id="IPR012999">
    <property type="entry name" value="Pyr_OxRdtase_I_AS"/>
</dbReference>
<comment type="cofactor">
    <cofactor evidence="1">
        <name>FAD</name>
        <dbReference type="ChEBI" id="CHEBI:57692"/>
    </cofactor>
</comment>
<dbReference type="SUPFAM" id="SSF55424">
    <property type="entry name" value="FAD/NAD-linked reductases, dimerisation (C-terminal) domain"/>
    <property type="match status" value="1"/>
</dbReference>
<dbReference type="PRINTS" id="PR00368">
    <property type="entry name" value="FADPNR"/>
</dbReference>
<feature type="non-terminal residue" evidence="16">
    <location>
        <position position="1"/>
    </location>
</feature>
<sequence length="780" mass="85893">REISLLSSLMSKQLYKRYLRLLSQWPKDQHKNPSRDLAVYLNKQVESAFAKETTPLNAAQCEKKLNSLEQIVSNKWGNAYPHNYKSGSFGLTLSQVEETTSDEGRKALGLAAKTSLVKSLFSILPKSHQSTRPFSTHSLAAPHMGAVVAVLQGTIEKKREEVGGERKPPDPIGDPMYRSSASSFGMEEKGENAKETLKKTGETKVAVVYTHEKRDALPNITAILHEAGVTEMEEILVKESAVKEIEKYTGHKGMPMVFIKGCPVGNETELRRVAEGGKLSEWIKDHQYDLIVIGGGSGGLAAAKEAALLGWKVACLDYVKPTPLGTTWGLGGTCVNVGCIPKKLMHQAALLGHSVNDARSFGWKLPPKADITHNWNTLKTNVQDHIASLNWGYRVALREKTVTYVNGYGVFTGSHEISATDKKGKVTKLTADRFLIATGLRPRYPDIPGAKEYCITSDDLFSLPYSPGKTLCVGASYVSLECAGFLKGFGYDVTVMVRSILLRGFDQDMAEKIRKQMMEDGMKFVSSIPSRVEEIEPRTKEKAGRLKVYYNVKKEDGTEEETSEQFDTVLIAIGRDAMTADLGLNLPGVKMDKNGKVVGRRTEQSFTCPFVFAVGDVLSGCPELTPVAIHAGRALMRRLKGKMELTDYDAVPTTVFTPLEYGCCGLSEEAAIARYGKEDVIVYHNVFLPLEYTVPERKEKDHCYLKLICRVSDQERIVGFHILCPSAGEVTQGFGIALKLNAKKEDFDTLIGIHPTVAENFTTLTLVKKEGEGELKATGC</sequence>
<dbReference type="Pfam" id="PF02852">
    <property type="entry name" value="Pyr_redox_dim"/>
    <property type="match status" value="1"/>
</dbReference>
<keyword evidence="4 12" id="KW-0285">Flavoprotein</keyword>
<evidence type="ECO:0000256" key="6">
    <source>
        <dbReference type="ARBA" id="ARBA00022857"/>
    </source>
</evidence>
<evidence type="ECO:0000256" key="11">
    <source>
        <dbReference type="ARBA" id="ARBA00048132"/>
    </source>
</evidence>
<feature type="domain" description="Pyridine nucleotide-disulphide oxidoreductase dimerisation" evidence="14">
    <location>
        <begin position="651"/>
        <end position="763"/>
    </location>
</feature>
<evidence type="ECO:0000256" key="1">
    <source>
        <dbReference type="ARBA" id="ARBA00001974"/>
    </source>
</evidence>
<dbReference type="GO" id="GO:0005829">
    <property type="term" value="C:cytosol"/>
    <property type="evidence" value="ECO:0007669"/>
    <property type="project" value="TreeGrafter"/>
</dbReference>
<evidence type="ECO:0000256" key="4">
    <source>
        <dbReference type="ARBA" id="ARBA00022630"/>
    </source>
</evidence>
<dbReference type="SUPFAM" id="SSF51905">
    <property type="entry name" value="FAD/NAD(P)-binding domain"/>
    <property type="match status" value="1"/>
</dbReference>
<organism evidence="16 17">
    <name type="scientific">Pristionchus fissidentatus</name>
    <dbReference type="NCBI Taxonomy" id="1538716"/>
    <lineage>
        <taxon>Eukaryota</taxon>
        <taxon>Metazoa</taxon>
        <taxon>Ecdysozoa</taxon>
        <taxon>Nematoda</taxon>
        <taxon>Chromadorea</taxon>
        <taxon>Rhabditida</taxon>
        <taxon>Rhabditina</taxon>
        <taxon>Diplogasteromorpha</taxon>
        <taxon>Diplogasteroidea</taxon>
        <taxon>Neodiplogasteridae</taxon>
        <taxon>Pristionchus</taxon>
    </lineage>
</organism>
<dbReference type="EC" id="1.8.1.9" evidence="3"/>
<dbReference type="FunFam" id="3.30.390.30:FF:000004">
    <property type="entry name" value="Thioredoxin reductase 1, cytoplasmic"/>
    <property type="match status" value="1"/>
</dbReference>
<dbReference type="FunFam" id="3.50.50.60:FF:000190">
    <property type="entry name" value="Thioredoxin reductase"/>
    <property type="match status" value="1"/>
</dbReference>
<feature type="compositionally biased region" description="Basic and acidic residues" evidence="13">
    <location>
        <begin position="186"/>
        <end position="197"/>
    </location>
</feature>
<gene>
    <name evidence="16" type="ORF">PFISCL1PPCAC_15382</name>
</gene>
<evidence type="ECO:0000313" key="17">
    <source>
        <dbReference type="Proteomes" id="UP001432322"/>
    </source>
</evidence>
<dbReference type="InterPro" id="IPR016156">
    <property type="entry name" value="FAD/NAD-linked_Rdtase_dimer_sf"/>
</dbReference>
<evidence type="ECO:0000256" key="7">
    <source>
        <dbReference type="ARBA" id="ARBA00022933"/>
    </source>
</evidence>
<reference evidence="16" key="1">
    <citation type="submission" date="2023-10" db="EMBL/GenBank/DDBJ databases">
        <title>Genome assembly of Pristionchus species.</title>
        <authorList>
            <person name="Yoshida K."/>
            <person name="Sommer R.J."/>
        </authorList>
    </citation>
    <scope>NUCLEOTIDE SEQUENCE</scope>
    <source>
        <strain evidence="16">RS5133</strain>
    </source>
</reference>
<dbReference type="Gene3D" id="3.30.390.30">
    <property type="match status" value="1"/>
</dbReference>
<proteinExistence type="inferred from homology"/>
<name>A0AAV5W028_9BILA</name>
<keyword evidence="8 12" id="KW-0560">Oxidoreductase</keyword>
<evidence type="ECO:0000256" key="9">
    <source>
        <dbReference type="ARBA" id="ARBA00023157"/>
    </source>
</evidence>
<evidence type="ECO:0000259" key="15">
    <source>
        <dbReference type="Pfam" id="PF07992"/>
    </source>
</evidence>
<dbReference type="NCBIfam" id="TIGR01438">
    <property type="entry name" value="TGR"/>
    <property type="match status" value="1"/>
</dbReference>
<dbReference type="Gene3D" id="3.40.30.10">
    <property type="entry name" value="Glutaredoxin"/>
    <property type="match status" value="1"/>
</dbReference>
<dbReference type="GO" id="GO:0045454">
    <property type="term" value="P:cell redox homeostasis"/>
    <property type="evidence" value="ECO:0007669"/>
    <property type="project" value="InterPro"/>
</dbReference>
<evidence type="ECO:0000256" key="3">
    <source>
        <dbReference type="ARBA" id="ARBA00012610"/>
    </source>
</evidence>
<dbReference type="InterPro" id="IPR036249">
    <property type="entry name" value="Thioredoxin-like_sf"/>
</dbReference>
<dbReference type="SUPFAM" id="SSF52833">
    <property type="entry name" value="Thioredoxin-like"/>
    <property type="match status" value="1"/>
</dbReference>
<keyword evidence="5 12" id="KW-0274">FAD</keyword>
<keyword evidence="17" id="KW-1185">Reference proteome</keyword>
<evidence type="ECO:0000259" key="14">
    <source>
        <dbReference type="Pfam" id="PF02852"/>
    </source>
</evidence>
<dbReference type="GO" id="GO:0005739">
    <property type="term" value="C:mitochondrion"/>
    <property type="evidence" value="ECO:0007669"/>
    <property type="project" value="TreeGrafter"/>
</dbReference>
<dbReference type="GO" id="GO:0004362">
    <property type="term" value="F:glutathione-disulfide reductase (NADPH) activity"/>
    <property type="evidence" value="ECO:0007669"/>
    <property type="project" value="TreeGrafter"/>
</dbReference>
<feature type="domain" description="FAD/NAD(P)-binding" evidence="15">
    <location>
        <begin position="288"/>
        <end position="632"/>
    </location>
</feature>
<keyword evidence="9" id="KW-1015">Disulfide bond</keyword>
<dbReference type="GO" id="GO:0034599">
    <property type="term" value="P:cellular response to oxidative stress"/>
    <property type="evidence" value="ECO:0007669"/>
    <property type="project" value="TreeGrafter"/>
</dbReference>
<evidence type="ECO:0000256" key="13">
    <source>
        <dbReference type="SAM" id="MobiDB-lite"/>
    </source>
</evidence>
<feature type="region of interest" description="Disordered" evidence="13">
    <location>
        <begin position="159"/>
        <end position="197"/>
    </location>
</feature>
<dbReference type="Gene3D" id="3.50.50.60">
    <property type="entry name" value="FAD/NAD(P)-binding domain"/>
    <property type="match status" value="2"/>
</dbReference>
<evidence type="ECO:0000256" key="2">
    <source>
        <dbReference type="ARBA" id="ARBA00007532"/>
    </source>
</evidence>
<dbReference type="InterPro" id="IPR046952">
    <property type="entry name" value="GSHR/TRXR-like"/>
</dbReference>
<keyword evidence="10 12" id="KW-0676">Redox-active center</keyword>
<dbReference type="InterPro" id="IPR004099">
    <property type="entry name" value="Pyr_nucl-diS_OxRdtase_dimer"/>
</dbReference>
<comment type="catalytic activity">
    <reaction evidence="11">
        <text>[thioredoxin]-dithiol + NADP(+) = [thioredoxin]-disulfide + NADPH + H(+)</text>
        <dbReference type="Rhea" id="RHEA:20345"/>
        <dbReference type="Rhea" id="RHEA-COMP:10698"/>
        <dbReference type="Rhea" id="RHEA-COMP:10700"/>
        <dbReference type="ChEBI" id="CHEBI:15378"/>
        <dbReference type="ChEBI" id="CHEBI:29950"/>
        <dbReference type="ChEBI" id="CHEBI:50058"/>
        <dbReference type="ChEBI" id="CHEBI:57783"/>
        <dbReference type="ChEBI" id="CHEBI:58349"/>
        <dbReference type="EC" id="1.8.1.9"/>
    </reaction>
</comment>
<dbReference type="EMBL" id="BTSY01000004">
    <property type="protein sequence ID" value="GMT24085.1"/>
    <property type="molecule type" value="Genomic_DNA"/>
</dbReference>
<dbReference type="InterPro" id="IPR023753">
    <property type="entry name" value="FAD/NAD-binding_dom"/>
</dbReference>
<dbReference type="GO" id="GO:0004791">
    <property type="term" value="F:thioredoxin-disulfide reductase (NADPH) activity"/>
    <property type="evidence" value="ECO:0007669"/>
    <property type="project" value="UniProtKB-EC"/>
</dbReference>
<evidence type="ECO:0000256" key="12">
    <source>
        <dbReference type="RuleBase" id="RU003691"/>
    </source>
</evidence>
<dbReference type="PANTHER" id="PTHR42737">
    <property type="entry name" value="GLUTATHIONE REDUCTASE"/>
    <property type="match status" value="1"/>
</dbReference>
<dbReference type="PROSITE" id="PS51354">
    <property type="entry name" value="GLUTAREDOXIN_2"/>
    <property type="match status" value="1"/>
</dbReference>
<dbReference type="PROSITE" id="PS00076">
    <property type="entry name" value="PYRIDINE_REDOX_1"/>
    <property type="match status" value="1"/>
</dbReference>
<dbReference type="InterPro" id="IPR036188">
    <property type="entry name" value="FAD/NAD-bd_sf"/>
</dbReference>
<protein>
    <recommendedName>
        <fullName evidence="3">thioredoxin-disulfide reductase (NADPH)</fullName>
        <ecNumber evidence="3">1.8.1.9</ecNumber>
    </recommendedName>
</protein>
<keyword evidence="7" id="KW-0712">Selenocysteine</keyword>
<comment type="caution">
    <text evidence="16">The sequence shown here is derived from an EMBL/GenBank/DDBJ whole genome shotgun (WGS) entry which is preliminary data.</text>
</comment>
<comment type="similarity">
    <text evidence="2 12">Belongs to the class-I pyridine nucleotide-disulfide oxidoreductase family.</text>
</comment>
<keyword evidence="6" id="KW-0521">NADP</keyword>
<dbReference type="Pfam" id="PF07992">
    <property type="entry name" value="Pyr_redox_2"/>
    <property type="match status" value="1"/>
</dbReference>